<dbReference type="SUPFAM" id="SSF56935">
    <property type="entry name" value="Porins"/>
    <property type="match status" value="1"/>
</dbReference>
<dbReference type="InterPro" id="IPR000531">
    <property type="entry name" value="Beta-barrel_TonB"/>
</dbReference>
<evidence type="ECO:0000256" key="4">
    <source>
        <dbReference type="ARBA" id="ARBA00022496"/>
    </source>
</evidence>
<proteinExistence type="inferred from homology"/>
<protein>
    <submittedName>
        <fullName evidence="17">DNA, contig: SP661</fullName>
    </submittedName>
</protein>
<reference evidence="17 18" key="1">
    <citation type="submission" date="2014-08" db="EMBL/GenBank/DDBJ databases">
        <title>Whole genome shotgun sequence of Sphingomonas paucimobilis NBRC 13935.</title>
        <authorList>
            <person name="Hosoyama A."/>
            <person name="Hashimoto M."/>
            <person name="Hosoyama Y."/>
            <person name="Noguchi M."/>
            <person name="Uohara A."/>
            <person name="Ohji S."/>
            <person name="Katano-Makiyama Y."/>
            <person name="Ichikawa N."/>
            <person name="Kimura A."/>
            <person name="Yamazoe A."/>
            <person name="Fujita N."/>
        </authorList>
    </citation>
    <scope>NUCLEOTIDE SEQUENCE [LARGE SCALE GENOMIC DNA]</scope>
    <source>
        <strain evidence="17 18">NBRC 13935</strain>
    </source>
</reference>
<keyword evidence="10 11" id="KW-0998">Cell outer membrane</keyword>
<evidence type="ECO:0000259" key="16">
    <source>
        <dbReference type="Pfam" id="PF07715"/>
    </source>
</evidence>
<dbReference type="InterPro" id="IPR036942">
    <property type="entry name" value="Beta-barrel_TonB_sf"/>
</dbReference>
<dbReference type="InterPro" id="IPR012910">
    <property type="entry name" value="Plug_dom"/>
</dbReference>
<evidence type="ECO:0000256" key="9">
    <source>
        <dbReference type="ARBA" id="ARBA00023136"/>
    </source>
</evidence>
<keyword evidence="4" id="KW-0410">Iron transport</keyword>
<dbReference type="GO" id="GO:0006826">
    <property type="term" value="P:iron ion transport"/>
    <property type="evidence" value="ECO:0007669"/>
    <property type="project" value="UniProtKB-KW"/>
</dbReference>
<dbReference type="RefSeq" id="WP_050794195.1">
    <property type="nucleotide sequence ID" value="NZ_BBJS01000061.1"/>
</dbReference>
<feature type="signal peptide" evidence="14">
    <location>
        <begin position="1"/>
        <end position="34"/>
    </location>
</feature>
<evidence type="ECO:0000256" key="13">
    <source>
        <dbReference type="SAM" id="MobiDB-lite"/>
    </source>
</evidence>
<dbReference type="PANTHER" id="PTHR32552">
    <property type="entry name" value="FERRICHROME IRON RECEPTOR-RELATED"/>
    <property type="match status" value="1"/>
</dbReference>
<evidence type="ECO:0000313" key="17">
    <source>
        <dbReference type="EMBL" id="GAN15574.1"/>
    </source>
</evidence>
<keyword evidence="5 11" id="KW-0812">Transmembrane</keyword>
<dbReference type="GeneID" id="78527746"/>
<evidence type="ECO:0000256" key="3">
    <source>
        <dbReference type="ARBA" id="ARBA00022452"/>
    </source>
</evidence>
<keyword evidence="7" id="KW-0406">Ion transport</keyword>
<evidence type="ECO:0000313" key="18">
    <source>
        <dbReference type="Proteomes" id="UP000032025"/>
    </source>
</evidence>
<dbReference type="PROSITE" id="PS52016">
    <property type="entry name" value="TONB_DEPENDENT_REC_3"/>
    <property type="match status" value="1"/>
</dbReference>
<evidence type="ECO:0000256" key="7">
    <source>
        <dbReference type="ARBA" id="ARBA00023065"/>
    </source>
</evidence>
<dbReference type="InterPro" id="IPR039426">
    <property type="entry name" value="TonB-dep_rcpt-like"/>
</dbReference>
<accession>A0A0C9N7X5</accession>
<comment type="subcellular location">
    <subcellularLocation>
        <location evidence="1 11">Cell outer membrane</location>
        <topology evidence="1 11">Multi-pass membrane protein</topology>
    </subcellularLocation>
</comment>
<dbReference type="Gene3D" id="2.40.170.20">
    <property type="entry name" value="TonB-dependent receptor, beta-barrel domain"/>
    <property type="match status" value="1"/>
</dbReference>
<keyword evidence="9 11" id="KW-0472">Membrane</keyword>
<keyword evidence="14" id="KW-0732">Signal</keyword>
<keyword evidence="2 11" id="KW-0813">Transport</keyword>
<keyword evidence="3 11" id="KW-1134">Transmembrane beta strand</keyword>
<feature type="compositionally biased region" description="Low complexity" evidence="13">
    <location>
        <begin position="39"/>
        <end position="79"/>
    </location>
</feature>
<evidence type="ECO:0000256" key="6">
    <source>
        <dbReference type="ARBA" id="ARBA00023004"/>
    </source>
</evidence>
<comment type="caution">
    <text evidence="17">The sequence shown here is derived from an EMBL/GenBank/DDBJ whole genome shotgun (WGS) entry which is preliminary data.</text>
</comment>
<gene>
    <name evidence="17" type="ORF">SP6_61_00230</name>
</gene>
<comment type="similarity">
    <text evidence="11 12">Belongs to the TonB-dependent receptor family.</text>
</comment>
<evidence type="ECO:0000256" key="2">
    <source>
        <dbReference type="ARBA" id="ARBA00022448"/>
    </source>
</evidence>
<feature type="region of interest" description="Disordered" evidence="13">
    <location>
        <begin position="39"/>
        <end position="82"/>
    </location>
</feature>
<keyword evidence="18" id="KW-1185">Reference proteome</keyword>
<name>A0A0C9N7X5_SPHPI</name>
<evidence type="ECO:0000256" key="10">
    <source>
        <dbReference type="ARBA" id="ARBA00023237"/>
    </source>
</evidence>
<feature type="domain" description="TonB-dependent receptor plug" evidence="16">
    <location>
        <begin position="99"/>
        <end position="213"/>
    </location>
</feature>
<dbReference type="Pfam" id="PF07715">
    <property type="entry name" value="Plug"/>
    <property type="match status" value="1"/>
</dbReference>
<organism evidence="17 18">
    <name type="scientific">Sphingomonas paucimobilis NBRC 13935</name>
    <dbReference type="NCBI Taxonomy" id="1219050"/>
    <lineage>
        <taxon>Bacteria</taxon>
        <taxon>Pseudomonadati</taxon>
        <taxon>Pseudomonadota</taxon>
        <taxon>Alphaproteobacteria</taxon>
        <taxon>Sphingomonadales</taxon>
        <taxon>Sphingomonadaceae</taxon>
        <taxon>Sphingomonas</taxon>
    </lineage>
</organism>
<dbReference type="Pfam" id="PF00593">
    <property type="entry name" value="TonB_dep_Rec_b-barrel"/>
    <property type="match status" value="1"/>
</dbReference>
<dbReference type="GO" id="GO:0009279">
    <property type="term" value="C:cell outer membrane"/>
    <property type="evidence" value="ECO:0007669"/>
    <property type="project" value="UniProtKB-SubCell"/>
</dbReference>
<dbReference type="EMBL" id="BBJS01000061">
    <property type="protein sequence ID" value="GAN15574.1"/>
    <property type="molecule type" value="Genomic_DNA"/>
</dbReference>
<dbReference type="Proteomes" id="UP000032025">
    <property type="component" value="Unassembled WGS sequence"/>
</dbReference>
<evidence type="ECO:0000256" key="1">
    <source>
        <dbReference type="ARBA" id="ARBA00004571"/>
    </source>
</evidence>
<keyword evidence="8 12" id="KW-0798">TonB box</keyword>
<feature type="chain" id="PRO_5002200066" evidence="14">
    <location>
        <begin position="35"/>
        <end position="841"/>
    </location>
</feature>
<sequence length="841" mass="90473">MMQYRRDGGLHPPKHGLLAGVLMPIVALAVPAHAQVAPDASTTTTTAGAPGATAADHANAPDAGVPNATAPAATPATPAVGQDASGDIIVTATRQSQSLSRVPASIVAKSQVELDKQGIRSIGDIARLTPGVTFGQSTTAFGTGQTTIAIRGVDSSSGIPTTGVYIDDTPIQTRTGVSPSLSNAYPQVFDLDRVEVLRGPQGTLFGSGSVGGAVRFISPTPNYDTVSLYGRSEVAITQNGAPSYEIGLAGGAPIKEDEIGLRASVWYRRDGGYIDRLDRFTQQVTQRDINSQESFSARIALGWKATDTLTITPSLFVQNLNYDDGSRYELATSDPSKARYNLSLNVLPEYRKDRFYLPALKASLDLGSMTLVSDTSYFDRHTTSTSDDTTLSLAIYARVPNAFLPGFANYTPSTTSHTRQKAFTQELRLQNAVPNARFNWIVGLFYQHSNVYDQYAGSDPRLLDVVNVGQQQNGLPPFASLSDNPQFGVELYRGLYSTYQRNIHVDDQKAAYAQADYEILSGLKLTAGLRYTIADYRYDGFTAGPLFGTAGRVDQLKVTSRTATPKLGVAYQADKHNLFYISAAKGIRGPGVSPAVGVSCATDAAAIGFDPTKSNTINPDSVWSYEAGSKNRLFGGKLLVDASVYRVKWKNVQTLLVLPICQQQVMLNLGNAQIDGFDLALTLRPVEGLTLGGAVSYANARYTTDIPGAGGTIIRRAGEPFAIAPWSVQLNGEYAYPIGLDEIYARVDYAYSSHNDKPLNLESPLVDPALPRPPSTSLLNIRIGTRLKTADRDAIDLSLFVNNVTNSHPVLALYHDTLDSTRFRAGTFRPRTIGLTATLRR</sequence>
<feature type="domain" description="TonB-dependent receptor-like beta-barrel" evidence="15">
    <location>
        <begin position="347"/>
        <end position="804"/>
    </location>
</feature>
<dbReference type="AlphaFoldDB" id="A0A0C9N7X5"/>
<evidence type="ECO:0000259" key="15">
    <source>
        <dbReference type="Pfam" id="PF00593"/>
    </source>
</evidence>
<evidence type="ECO:0000256" key="14">
    <source>
        <dbReference type="SAM" id="SignalP"/>
    </source>
</evidence>
<evidence type="ECO:0000256" key="11">
    <source>
        <dbReference type="PROSITE-ProRule" id="PRU01360"/>
    </source>
</evidence>
<evidence type="ECO:0000256" key="8">
    <source>
        <dbReference type="ARBA" id="ARBA00023077"/>
    </source>
</evidence>
<dbReference type="PANTHER" id="PTHR32552:SF81">
    <property type="entry name" value="TONB-DEPENDENT OUTER MEMBRANE RECEPTOR"/>
    <property type="match status" value="1"/>
</dbReference>
<keyword evidence="6" id="KW-0408">Iron</keyword>
<evidence type="ECO:0000256" key="12">
    <source>
        <dbReference type="RuleBase" id="RU003357"/>
    </source>
</evidence>
<evidence type="ECO:0000256" key="5">
    <source>
        <dbReference type="ARBA" id="ARBA00022692"/>
    </source>
</evidence>